<comment type="similarity">
    <text evidence="2 6">Belongs to the peroxisomal membrane protein PXMP2/4 family.</text>
</comment>
<dbReference type="Proteomes" id="UP001303373">
    <property type="component" value="Chromosome 4"/>
</dbReference>
<name>A0AAQ3M2H9_9PEZI</name>
<reference evidence="8 9" key="1">
    <citation type="submission" date="2023-11" db="EMBL/GenBank/DDBJ databases">
        <title>An acidophilic fungus is an integral part of prey digestion in a carnivorous sundew plant.</title>
        <authorList>
            <person name="Tsai I.J."/>
        </authorList>
    </citation>
    <scope>NUCLEOTIDE SEQUENCE [LARGE SCALE GENOMIC DNA]</scope>
    <source>
        <strain evidence="8">169a</strain>
    </source>
</reference>
<evidence type="ECO:0000256" key="5">
    <source>
        <dbReference type="ARBA" id="ARBA00023136"/>
    </source>
</evidence>
<dbReference type="InterPro" id="IPR007248">
    <property type="entry name" value="Mpv17_PMP22"/>
</dbReference>
<comment type="subcellular location">
    <subcellularLocation>
        <location evidence="1">Membrane</location>
        <topology evidence="1">Multi-pass membrane protein</topology>
    </subcellularLocation>
</comment>
<feature type="region of interest" description="Disordered" evidence="7">
    <location>
        <begin position="28"/>
        <end position="48"/>
    </location>
</feature>
<feature type="transmembrane region" description="Helical" evidence="6">
    <location>
        <begin position="160"/>
        <end position="181"/>
    </location>
</feature>
<evidence type="ECO:0000256" key="6">
    <source>
        <dbReference type="RuleBase" id="RU363053"/>
    </source>
</evidence>
<keyword evidence="9" id="KW-1185">Reference proteome</keyword>
<dbReference type="GO" id="GO:0005739">
    <property type="term" value="C:mitochondrion"/>
    <property type="evidence" value="ECO:0007669"/>
    <property type="project" value="TreeGrafter"/>
</dbReference>
<sequence length="267" mass="30511">MTLLFCRRIQQAVRRSLFHNKHLHSTARRRFESSGSKPHDAAVPPAPKRIRTIPGPSWAWIDPRPIFRRPLNGYSAMQARSPYLTQLESALLIYYLGDLSAQIMDTNVFVDGEYEPVRALRAMLIGGLACIPSYRWYIFLGKNFNYPSLGHWGSVGVKVMMSQMIFTPLFNSYFFGMHSWLAGGSLHDVKRRICDTVPSSWYNSFKVWPAVTAFSFTFIKPQNRNVFAGVVAIFWQTYLLWLNKQAGTAEKAEDALDKKLAKHSSKP</sequence>
<protein>
    <submittedName>
        <fullName evidence="8">Uncharacterized protein</fullName>
    </submittedName>
</protein>
<accession>A0AAQ3M2H9</accession>
<dbReference type="EMBL" id="CP138583">
    <property type="protein sequence ID" value="WPH00084.1"/>
    <property type="molecule type" value="Genomic_DNA"/>
</dbReference>
<evidence type="ECO:0000256" key="1">
    <source>
        <dbReference type="ARBA" id="ARBA00004141"/>
    </source>
</evidence>
<dbReference type="PANTHER" id="PTHR11266">
    <property type="entry name" value="PEROXISOMAL MEMBRANE PROTEIN 2, PXMP2 MPV17"/>
    <property type="match status" value="1"/>
</dbReference>
<proteinExistence type="inferred from homology"/>
<keyword evidence="4 6" id="KW-1133">Transmembrane helix</keyword>
<feature type="transmembrane region" description="Helical" evidence="6">
    <location>
        <begin position="225"/>
        <end position="242"/>
    </location>
</feature>
<evidence type="ECO:0000256" key="2">
    <source>
        <dbReference type="ARBA" id="ARBA00006824"/>
    </source>
</evidence>
<organism evidence="8 9">
    <name type="scientific">Acrodontium crateriforme</name>
    <dbReference type="NCBI Taxonomy" id="150365"/>
    <lineage>
        <taxon>Eukaryota</taxon>
        <taxon>Fungi</taxon>
        <taxon>Dikarya</taxon>
        <taxon>Ascomycota</taxon>
        <taxon>Pezizomycotina</taxon>
        <taxon>Dothideomycetes</taxon>
        <taxon>Dothideomycetidae</taxon>
        <taxon>Mycosphaerellales</taxon>
        <taxon>Teratosphaeriaceae</taxon>
        <taxon>Acrodontium</taxon>
    </lineage>
</organism>
<dbReference type="GO" id="GO:0016020">
    <property type="term" value="C:membrane"/>
    <property type="evidence" value="ECO:0007669"/>
    <property type="project" value="UniProtKB-SubCell"/>
</dbReference>
<feature type="compositionally biased region" description="Basic and acidic residues" evidence="7">
    <location>
        <begin position="29"/>
        <end position="40"/>
    </location>
</feature>
<evidence type="ECO:0000256" key="3">
    <source>
        <dbReference type="ARBA" id="ARBA00022692"/>
    </source>
</evidence>
<dbReference type="PANTHER" id="PTHR11266:SF113">
    <property type="entry name" value="MEMBRANE PROTEIN, MPV17_PMP22 FAMILY, PUTATIVE (AFU_ORTHOLOGUE AFUA_1G13840)-RELATED"/>
    <property type="match status" value="1"/>
</dbReference>
<evidence type="ECO:0000256" key="4">
    <source>
        <dbReference type="ARBA" id="ARBA00022989"/>
    </source>
</evidence>
<keyword evidence="3 6" id="KW-0812">Transmembrane</keyword>
<feature type="transmembrane region" description="Helical" evidence="6">
    <location>
        <begin position="122"/>
        <end position="140"/>
    </location>
</feature>
<dbReference type="Pfam" id="PF04117">
    <property type="entry name" value="Mpv17_PMP22"/>
    <property type="match status" value="1"/>
</dbReference>
<dbReference type="AlphaFoldDB" id="A0AAQ3M2H9"/>
<gene>
    <name evidence="8" type="ORF">R9X50_00290700</name>
</gene>
<evidence type="ECO:0000256" key="7">
    <source>
        <dbReference type="SAM" id="MobiDB-lite"/>
    </source>
</evidence>
<keyword evidence="5 6" id="KW-0472">Membrane</keyword>
<evidence type="ECO:0000313" key="8">
    <source>
        <dbReference type="EMBL" id="WPH00084.1"/>
    </source>
</evidence>
<evidence type="ECO:0000313" key="9">
    <source>
        <dbReference type="Proteomes" id="UP001303373"/>
    </source>
</evidence>